<dbReference type="EMBL" id="UINC01064325">
    <property type="protein sequence ID" value="SVB92881.1"/>
    <property type="molecule type" value="Genomic_DNA"/>
</dbReference>
<gene>
    <name evidence="1" type="ORF">METZ01_LOCUS245735</name>
</gene>
<dbReference type="AlphaFoldDB" id="A0A382I2D7"/>
<feature type="non-terminal residue" evidence="1">
    <location>
        <position position="24"/>
    </location>
</feature>
<proteinExistence type="predicted"/>
<protein>
    <submittedName>
        <fullName evidence="1">Uncharacterized protein</fullName>
    </submittedName>
</protein>
<accession>A0A382I2D7</accession>
<reference evidence="1" key="1">
    <citation type="submission" date="2018-05" db="EMBL/GenBank/DDBJ databases">
        <authorList>
            <person name="Lanie J.A."/>
            <person name="Ng W.-L."/>
            <person name="Kazmierczak K.M."/>
            <person name="Andrzejewski T.M."/>
            <person name="Davidsen T.M."/>
            <person name="Wayne K.J."/>
            <person name="Tettelin H."/>
            <person name="Glass J.I."/>
            <person name="Rusch D."/>
            <person name="Podicherti R."/>
            <person name="Tsui H.-C.T."/>
            <person name="Winkler M.E."/>
        </authorList>
    </citation>
    <scope>NUCLEOTIDE SEQUENCE</scope>
</reference>
<organism evidence="1">
    <name type="scientific">marine metagenome</name>
    <dbReference type="NCBI Taxonomy" id="408172"/>
    <lineage>
        <taxon>unclassified sequences</taxon>
        <taxon>metagenomes</taxon>
        <taxon>ecological metagenomes</taxon>
    </lineage>
</organism>
<sequence>MLLNNYSPAFVGLFYLSANHIKFT</sequence>
<evidence type="ECO:0000313" key="1">
    <source>
        <dbReference type="EMBL" id="SVB92881.1"/>
    </source>
</evidence>
<name>A0A382I2D7_9ZZZZ</name>